<dbReference type="PANTHER" id="PTHR13489">
    <property type="entry name" value="MINI-CHROMOSOME MAINTENANCE COMPLEX-BINDING PROTEIN"/>
    <property type="match status" value="1"/>
</dbReference>
<dbReference type="AlphaFoldDB" id="A0A5C5G212"/>
<dbReference type="PANTHER" id="PTHR13489:SF0">
    <property type="entry name" value="MINI-CHROMOSOME MAINTENANCE COMPLEX-BINDING PROTEIN"/>
    <property type="match status" value="1"/>
</dbReference>
<dbReference type="EMBL" id="SOZI01000024">
    <property type="protein sequence ID" value="TNY22479.1"/>
    <property type="molecule type" value="Genomic_DNA"/>
</dbReference>
<dbReference type="InterPro" id="IPR019140">
    <property type="entry name" value="MCM_complex-bd"/>
</dbReference>
<dbReference type="GO" id="GO:0005634">
    <property type="term" value="C:nucleus"/>
    <property type="evidence" value="ECO:0007669"/>
    <property type="project" value="UniProtKB-SubCell"/>
</dbReference>
<organism evidence="3 4">
    <name type="scientific">Rhodotorula diobovata</name>
    <dbReference type="NCBI Taxonomy" id="5288"/>
    <lineage>
        <taxon>Eukaryota</taxon>
        <taxon>Fungi</taxon>
        <taxon>Dikarya</taxon>
        <taxon>Basidiomycota</taxon>
        <taxon>Pucciniomycotina</taxon>
        <taxon>Microbotryomycetes</taxon>
        <taxon>Sporidiobolales</taxon>
        <taxon>Sporidiobolaceae</taxon>
        <taxon>Rhodotorula</taxon>
    </lineage>
</organism>
<dbReference type="STRING" id="5288.A0A5C5G212"/>
<reference evidence="3 4" key="1">
    <citation type="submission" date="2019-03" db="EMBL/GenBank/DDBJ databases">
        <title>Rhodosporidium diobovatum UCD-FST 08-225 genome sequencing, assembly, and annotation.</title>
        <authorList>
            <person name="Fakankun I.U."/>
            <person name="Fristensky B."/>
            <person name="Levin D.B."/>
        </authorList>
    </citation>
    <scope>NUCLEOTIDE SEQUENCE [LARGE SCALE GENOMIC DNA]</scope>
    <source>
        <strain evidence="3 4">UCD-FST 08-225</strain>
    </source>
</reference>
<comment type="subcellular location">
    <subcellularLocation>
        <location evidence="1">Nucleus</location>
    </subcellularLocation>
</comment>
<accession>A0A5C5G212</accession>
<name>A0A5C5G212_9BASI</name>
<dbReference type="GO" id="GO:0003682">
    <property type="term" value="F:chromatin binding"/>
    <property type="evidence" value="ECO:0007669"/>
    <property type="project" value="TreeGrafter"/>
</dbReference>
<dbReference type="GO" id="GO:0006261">
    <property type="term" value="P:DNA-templated DNA replication"/>
    <property type="evidence" value="ECO:0007669"/>
    <property type="project" value="TreeGrafter"/>
</dbReference>
<gene>
    <name evidence="3" type="ORF">DMC30DRAFT_138830</name>
</gene>
<evidence type="ECO:0000256" key="2">
    <source>
        <dbReference type="ARBA" id="ARBA00023242"/>
    </source>
</evidence>
<dbReference type="OrthoDB" id="329666at2759"/>
<evidence type="ECO:0000313" key="3">
    <source>
        <dbReference type="EMBL" id="TNY22479.1"/>
    </source>
</evidence>
<dbReference type="Pfam" id="PF09739">
    <property type="entry name" value="MCM_bind"/>
    <property type="match status" value="2"/>
</dbReference>
<keyword evidence="4" id="KW-1185">Reference proteome</keyword>
<comment type="caution">
    <text evidence="3">The sequence shown here is derived from an EMBL/GenBank/DDBJ whole genome shotgun (WGS) entry which is preliminary data.</text>
</comment>
<keyword evidence="2" id="KW-0539">Nucleus</keyword>
<evidence type="ECO:0000256" key="1">
    <source>
        <dbReference type="ARBA" id="ARBA00004123"/>
    </source>
</evidence>
<evidence type="ECO:0000313" key="4">
    <source>
        <dbReference type="Proteomes" id="UP000311382"/>
    </source>
</evidence>
<proteinExistence type="predicted"/>
<sequence length="564" mass="60837">MRESPTRDEPWSSPRPFTHHLSPTMLADLDLALKRPAELVQQLYAKDASLDGFEQRVADSFSALISADGALEQIPTVTSLSTSATLPPSGSLVRFRAMVQDTGLGAELFEAVNADARKVLMYGAEEEGPSSAAADDYSRLRERQLLYLVSVPGETDWLKENLDGATLSDLQSSVDRLTLDGSQAAPSSTASSSKHPNPAEPHFGLVAKLYGESAEALKTADVCDFIGVLGDTTLRNAFDELDESVDHGPTVPALHVILTRPATKASLAKVAGDAAAREALRRELVAYLADELGGDSDAAEWVLLALVARIHTRHATGMALGSLSLNLALPDAFSTSLPATIASLVPTAASLDLSIASLNDNKTRLAPRSRDENLESGRLQLANGTAVVVDLRGIGEGKLEDTGVRNLRHLATTVAQQKLAYEFPFSSFELETDLNFVLLSEGKAIVPTDCVVYVKPAADHERASPAPPKAKLDEFRSFIAEMKHAEFSIPEGMSEVIQADFVERRQASHGGEGMTQDDLLFRLSAARLLALSYGETSLSEEAWQRTAELDDRRKERMPVVPKQQ</sequence>
<protein>
    <submittedName>
        <fullName evidence="3">Mini-chromosome maintenance replisome factor-domain-containing protein</fullName>
    </submittedName>
</protein>
<dbReference type="Proteomes" id="UP000311382">
    <property type="component" value="Unassembled WGS sequence"/>
</dbReference>